<evidence type="ECO:0000256" key="9">
    <source>
        <dbReference type="ARBA" id="ARBA00022960"/>
    </source>
</evidence>
<evidence type="ECO:0000256" key="2">
    <source>
        <dbReference type="ARBA" id="ARBA00022475"/>
    </source>
</evidence>
<comment type="catalytic activity">
    <reaction evidence="16">
        <text>Preferential cleavage: (Ac)2-L-Lys-D-Ala-|-D-Ala. Also transpeptidation of peptidyl-alanyl moieties that are N-acyl substituents of D-alanine.</text>
        <dbReference type="EC" id="3.4.16.4"/>
    </reaction>
</comment>
<dbReference type="PANTHER" id="PTHR30627:SF1">
    <property type="entry name" value="PEPTIDOGLYCAN D,D-TRANSPEPTIDASE FTSI"/>
    <property type="match status" value="1"/>
</dbReference>
<dbReference type="GO" id="GO:0008955">
    <property type="term" value="F:peptidoglycan glycosyltransferase activity"/>
    <property type="evidence" value="ECO:0007669"/>
    <property type="project" value="InterPro"/>
</dbReference>
<evidence type="ECO:0000259" key="18">
    <source>
        <dbReference type="Pfam" id="PF00905"/>
    </source>
</evidence>
<evidence type="ECO:0000256" key="3">
    <source>
        <dbReference type="ARBA" id="ARBA00022519"/>
    </source>
</evidence>
<dbReference type="OrthoDB" id="9766847at2"/>
<keyword evidence="15 16" id="KW-0961">Cell wall biogenesis/degradation</keyword>
<dbReference type="GO" id="GO:0006508">
    <property type="term" value="P:proteolysis"/>
    <property type="evidence" value="ECO:0007669"/>
    <property type="project" value="UniProtKB-KW"/>
</dbReference>
<comment type="similarity">
    <text evidence="16">Belongs to the transpeptidase family. FtsI subfamily.</text>
</comment>
<feature type="transmembrane region" description="Helical" evidence="16">
    <location>
        <begin position="20"/>
        <end position="42"/>
    </location>
</feature>
<evidence type="ECO:0000256" key="7">
    <source>
        <dbReference type="ARBA" id="ARBA00022692"/>
    </source>
</evidence>
<dbReference type="Pfam" id="PF00905">
    <property type="entry name" value="Transpeptidase"/>
    <property type="match status" value="1"/>
</dbReference>
<dbReference type="InterPro" id="IPR050515">
    <property type="entry name" value="Beta-lactam/transpept"/>
</dbReference>
<keyword evidence="21" id="KW-1185">Reference proteome</keyword>
<proteinExistence type="inferred from homology"/>
<keyword evidence="11 16" id="KW-1133">Transmembrane helix</keyword>
<keyword evidence="8 16" id="KW-0378">Hydrolase</keyword>
<name>A0A1Y6CUD2_9GAMM</name>
<dbReference type="InterPro" id="IPR005311">
    <property type="entry name" value="PBP_dimer"/>
</dbReference>
<evidence type="ECO:0000256" key="8">
    <source>
        <dbReference type="ARBA" id="ARBA00022801"/>
    </source>
</evidence>
<feature type="region of interest" description="Disordered" evidence="17">
    <location>
        <begin position="270"/>
        <end position="289"/>
    </location>
</feature>
<evidence type="ECO:0000313" key="20">
    <source>
        <dbReference type="EMBL" id="SMF93800.1"/>
    </source>
</evidence>
<dbReference type="InterPro" id="IPR012338">
    <property type="entry name" value="Beta-lactam/transpept-like"/>
</dbReference>
<feature type="active site" description="Acyl-ester intermediate" evidence="16">
    <location>
        <position position="300"/>
    </location>
</feature>
<dbReference type="GO" id="GO:0000917">
    <property type="term" value="P:division septum assembly"/>
    <property type="evidence" value="ECO:0007669"/>
    <property type="project" value="UniProtKB-KW"/>
</dbReference>
<evidence type="ECO:0000256" key="17">
    <source>
        <dbReference type="SAM" id="MobiDB-lite"/>
    </source>
</evidence>
<evidence type="ECO:0000256" key="14">
    <source>
        <dbReference type="ARBA" id="ARBA00023306"/>
    </source>
</evidence>
<dbReference type="GO" id="GO:0008658">
    <property type="term" value="F:penicillin binding"/>
    <property type="evidence" value="ECO:0007669"/>
    <property type="project" value="InterPro"/>
</dbReference>
<dbReference type="UniPathway" id="UPA00219"/>
<evidence type="ECO:0000256" key="4">
    <source>
        <dbReference type="ARBA" id="ARBA00022618"/>
    </source>
</evidence>
<keyword evidence="14 16" id="KW-0131">Cell cycle</keyword>
<feature type="domain" description="Penicillin-binding protein transpeptidase" evidence="18">
    <location>
        <begin position="253"/>
        <end position="550"/>
    </location>
</feature>
<dbReference type="Gene3D" id="3.30.450.330">
    <property type="match status" value="1"/>
</dbReference>
<dbReference type="GO" id="GO:0009002">
    <property type="term" value="F:serine-type D-Ala-D-Ala carboxypeptidase activity"/>
    <property type="evidence" value="ECO:0007669"/>
    <property type="project" value="UniProtKB-UniRule"/>
</dbReference>
<dbReference type="Gene3D" id="3.40.710.10">
    <property type="entry name" value="DD-peptidase/beta-lactamase superfamily"/>
    <property type="match status" value="1"/>
</dbReference>
<evidence type="ECO:0000313" key="21">
    <source>
        <dbReference type="Proteomes" id="UP000192923"/>
    </source>
</evidence>
<dbReference type="EMBL" id="FXAM01000001">
    <property type="protein sequence ID" value="SMF93800.1"/>
    <property type="molecule type" value="Genomic_DNA"/>
</dbReference>
<keyword evidence="10 16" id="KW-0573">Peptidoglycan synthesis</keyword>
<feature type="domain" description="Penicillin-binding protein dimerisation" evidence="19">
    <location>
        <begin position="61"/>
        <end position="212"/>
    </location>
</feature>
<dbReference type="Pfam" id="PF03717">
    <property type="entry name" value="PBP_dimer"/>
    <property type="match status" value="1"/>
</dbReference>
<dbReference type="HAMAP" id="MF_02080">
    <property type="entry name" value="FtsI_transpept"/>
    <property type="match status" value="1"/>
</dbReference>
<dbReference type="RefSeq" id="WP_085210654.1">
    <property type="nucleotide sequence ID" value="NZ_FXAM01000001.1"/>
</dbReference>
<evidence type="ECO:0000256" key="10">
    <source>
        <dbReference type="ARBA" id="ARBA00022984"/>
    </source>
</evidence>
<dbReference type="GO" id="GO:0008360">
    <property type="term" value="P:regulation of cell shape"/>
    <property type="evidence" value="ECO:0007669"/>
    <property type="project" value="UniProtKB-KW"/>
</dbReference>
<evidence type="ECO:0000256" key="12">
    <source>
        <dbReference type="ARBA" id="ARBA00023136"/>
    </source>
</evidence>
<keyword evidence="5 16" id="KW-0121">Carboxypeptidase</keyword>
<reference evidence="20 21" key="1">
    <citation type="submission" date="2016-12" db="EMBL/GenBank/DDBJ databases">
        <authorList>
            <person name="Song W.-J."/>
            <person name="Kurnit D.M."/>
        </authorList>
    </citation>
    <scope>NUCLEOTIDE SEQUENCE [LARGE SCALE GENOMIC DNA]</scope>
    <source>
        <strain evidence="20 21">175</strain>
    </source>
</reference>
<keyword evidence="9 16" id="KW-0133">Cell shape</keyword>
<dbReference type="SUPFAM" id="SSF56519">
    <property type="entry name" value="Penicillin binding protein dimerisation domain"/>
    <property type="match status" value="1"/>
</dbReference>
<dbReference type="AlphaFoldDB" id="A0A1Y6CUD2"/>
<gene>
    <name evidence="16" type="primary">ftsI</name>
    <name evidence="20" type="ORF">SAMN02949497_1092</name>
</gene>
<evidence type="ECO:0000256" key="5">
    <source>
        <dbReference type="ARBA" id="ARBA00022645"/>
    </source>
</evidence>
<dbReference type="PANTHER" id="PTHR30627">
    <property type="entry name" value="PEPTIDOGLYCAN D,D-TRANSPEPTIDASE"/>
    <property type="match status" value="1"/>
</dbReference>
<comment type="pathway">
    <text evidence="16">Cell wall biogenesis; peptidoglycan biosynthesis.</text>
</comment>
<keyword evidence="7 16" id="KW-0812">Transmembrane</keyword>
<dbReference type="InterPro" id="IPR037532">
    <property type="entry name" value="FtsI_transpept"/>
</dbReference>
<dbReference type="Gene3D" id="3.90.1310.10">
    <property type="entry name" value="Penicillin-binding protein 2a (Domain 2)"/>
    <property type="match status" value="1"/>
</dbReference>
<dbReference type="STRING" id="1760988.SAMN02949497_1092"/>
<evidence type="ECO:0000256" key="11">
    <source>
        <dbReference type="ARBA" id="ARBA00022989"/>
    </source>
</evidence>
<dbReference type="GO" id="GO:0071555">
    <property type="term" value="P:cell wall organization"/>
    <property type="evidence" value="ECO:0007669"/>
    <property type="project" value="UniProtKB-KW"/>
</dbReference>
<dbReference type="InterPro" id="IPR036138">
    <property type="entry name" value="PBP_dimer_sf"/>
</dbReference>
<comment type="function">
    <text evidence="16">Catalyzes cross-linking of the peptidoglycan cell wall at the division septum.</text>
</comment>
<evidence type="ECO:0000259" key="19">
    <source>
        <dbReference type="Pfam" id="PF03717"/>
    </source>
</evidence>
<dbReference type="GO" id="GO:0005886">
    <property type="term" value="C:plasma membrane"/>
    <property type="evidence" value="ECO:0007669"/>
    <property type="project" value="UniProtKB-SubCell"/>
</dbReference>
<comment type="subcellular location">
    <subcellularLocation>
        <location evidence="16">Cell inner membrane</location>
        <topology evidence="16">Single-pass membrane protein</topology>
    </subcellularLocation>
    <subcellularLocation>
        <location evidence="1">Membrane</location>
    </subcellularLocation>
</comment>
<dbReference type="GO" id="GO:0009252">
    <property type="term" value="P:peptidoglycan biosynthetic process"/>
    <property type="evidence" value="ECO:0007669"/>
    <property type="project" value="UniProtKB-UniRule"/>
</dbReference>
<keyword evidence="6 16" id="KW-0645">Protease</keyword>
<keyword evidence="3 16" id="KW-0997">Cell inner membrane</keyword>
<evidence type="ECO:0000256" key="6">
    <source>
        <dbReference type="ARBA" id="ARBA00022670"/>
    </source>
</evidence>
<evidence type="ECO:0000256" key="16">
    <source>
        <dbReference type="HAMAP-Rule" id="MF_02080"/>
    </source>
</evidence>
<sequence>MRIIQPNVVKEDDYSGRWRFLLMLILCAMTVLIGRAVFLQVLDRQFLKQQGDLRHVGILPVPAHRGRIIDRNGELLAVSTPVKSIWINPKEFLKAEVAHGQLKALADLVGMSVKEIKQRVGQDDHRGFAYIKRRMNPELVDQAMALGIPGVYDEREYRRYYPTGEVTAHLLGFTDIEDKGQEGMELGFDASLRGTDGAKRIIRDGKRRIIEDLENIRLPVPGKDLTLSIDERLQYLAYRELKKAVMQHRARSGSLVLLDSQTGEVLAMVNQPSYNPNSRGKLKGNPSRNRAITDLYEPGSTMKPFAVACALELGLTHPNTVYSTAGGQLRVGHNIVKDVHSYGSLDVTGILQKSSNVGVTKIALSVPPKKFWAFYNNLGFGQPLDSGFPGEAHGRLADYQGWNAFEQATLSFGYGVSTSTAQLARAYTSLANDGVIPMVSLLKRDTPPEAHRIMSAKTATTVRTMLESVVSTGGTAQKAAIPGFRVSGKTGTVKKSGAHGYTESLYMSLFTGLAPSSKPRLVMVVMIDEPSAGEYYGGAVAAPVFSSVMEGALRLLNITPDEPTPLMAGRQDEPA</sequence>
<dbReference type="InterPro" id="IPR001460">
    <property type="entry name" value="PCN-bd_Tpept"/>
</dbReference>
<accession>A0A1Y6CUD2</accession>
<keyword evidence="13 16" id="KW-0717">Septation</keyword>
<protein>
    <recommendedName>
        <fullName evidence="16">Peptidoglycan D,D-transpeptidase FtsI</fullName>
        <ecNumber evidence="16">3.4.16.4</ecNumber>
    </recommendedName>
    <alternativeName>
        <fullName evidence="16">Penicillin-binding protein 3</fullName>
        <shortName evidence="16">PBP-3</shortName>
    </alternativeName>
</protein>
<dbReference type="EC" id="3.4.16.4" evidence="16"/>
<keyword evidence="2 16" id="KW-1003">Cell membrane</keyword>
<keyword evidence="4 16" id="KW-0132">Cell division</keyword>
<dbReference type="Gene3D" id="1.10.150.770">
    <property type="match status" value="1"/>
</dbReference>
<evidence type="ECO:0000256" key="15">
    <source>
        <dbReference type="ARBA" id="ARBA00023316"/>
    </source>
</evidence>
<evidence type="ECO:0000256" key="1">
    <source>
        <dbReference type="ARBA" id="ARBA00004370"/>
    </source>
</evidence>
<dbReference type="Proteomes" id="UP000192923">
    <property type="component" value="Unassembled WGS sequence"/>
</dbReference>
<evidence type="ECO:0000256" key="13">
    <source>
        <dbReference type="ARBA" id="ARBA00023210"/>
    </source>
</evidence>
<dbReference type="GO" id="GO:0043093">
    <property type="term" value="P:FtsZ-dependent cytokinesis"/>
    <property type="evidence" value="ECO:0007669"/>
    <property type="project" value="UniProtKB-UniRule"/>
</dbReference>
<organism evidence="20 21">
    <name type="scientific">Methylomagnum ishizawai</name>
    <dbReference type="NCBI Taxonomy" id="1760988"/>
    <lineage>
        <taxon>Bacteria</taxon>
        <taxon>Pseudomonadati</taxon>
        <taxon>Pseudomonadota</taxon>
        <taxon>Gammaproteobacteria</taxon>
        <taxon>Methylococcales</taxon>
        <taxon>Methylococcaceae</taxon>
        <taxon>Methylomagnum</taxon>
    </lineage>
</organism>
<keyword evidence="12 16" id="KW-0472">Membrane</keyword>
<dbReference type="SUPFAM" id="SSF56601">
    <property type="entry name" value="beta-lactamase/transpeptidase-like"/>
    <property type="match status" value="1"/>
</dbReference>